<protein>
    <submittedName>
        <fullName evidence="2">Uncharacterized protein</fullName>
    </submittedName>
</protein>
<comment type="caution">
    <text evidence="2">The sequence shown here is derived from an EMBL/GenBank/DDBJ whole genome shotgun (WGS) entry which is preliminary data.</text>
</comment>
<keyword evidence="1" id="KW-1133">Transmembrane helix</keyword>
<organism evidence="2">
    <name type="scientific">Leyella stercorea CAG:629</name>
    <dbReference type="NCBI Taxonomy" id="1263103"/>
    <lineage>
        <taxon>Bacteria</taxon>
        <taxon>Pseudomonadati</taxon>
        <taxon>Bacteroidota</taxon>
        <taxon>Bacteroidia</taxon>
        <taxon>Bacteroidales</taxon>
        <taxon>Prevotellaceae</taxon>
        <taxon>Leyella</taxon>
    </lineage>
</organism>
<dbReference type="AlphaFoldDB" id="R7H1U9"/>
<keyword evidence="1" id="KW-0472">Membrane</keyword>
<dbReference type="EMBL" id="CBIT010000172">
    <property type="protein sequence ID" value="CDE33310.1"/>
    <property type="molecule type" value="Genomic_DNA"/>
</dbReference>
<accession>R7H1U9</accession>
<gene>
    <name evidence="2" type="ORF">BN741_01557</name>
</gene>
<dbReference type="Proteomes" id="UP000018072">
    <property type="component" value="Unassembled WGS sequence"/>
</dbReference>
<evidence type="ECO:0000313" key="2">
    <source>
        <dbReference type="EMBL" id="CDE33310.1"/>
    </source>
</evidence>
<name>R7H1U9_9BACT</name>
<evidence type="ECO:0000256" key="1">
    <source>
        <dbReference type="SAM" id="Phobius"/>
    </source>
</evidence>
<keyword evidence="1" id="KW-0812">Transmembrane</keyword>
<sequence>MWWKIILGVIGLAVVGFIGMVIKMAITEAKEETRDIERASKSEN</sequence>
<feature type="transmembrane region" description="Helical" evidence="1">
    <location>
        <begin position="6"/>
        <end position="26"/>
    </location>
</feature>
<dbReference type="STRING" id="1263103.BN741_01557"/>
<proteinExistence type="predicted"/>
<dbReference type="RefSeq" id="WP_022430699.1">
    <property type="nucleotide sequence ID" value="NZ_FR899282.1"/>
</dbReference>
<reference evidence="2" key="1">
    <citation type="submission" date="2012-11" db="EMBL/GenBank/DDBJ databases">
        <title>Dependencies among metagenomic species, viruses, plasmids and units of genetic variation.</title>
        <authorList>
            <person name="Nielsen H.B."/>
            <person name="Almeida M."/>
            <person name="Juncker A.S."/>
            <person name="Rasmussen S."/>
            <person name="Li J."/>
            <person name="Sunagawa S."/>
            <person name="Plichta D."/>
            <person name="Gautier L."/>
            <person name="Le Chatelier E."/>
            <person name="Peletier E."/>
            <person name="Bonde I."/>
            <person name="Nielsen T."/>
            <person name="Manichanh C."/>
            <person name="Arumugam M."/>
            <person name="Batto J."/>
            <person name="Santos M.B.Q.D."/>
            <person name="Blom N."/>
            <person name="Borruel N."/>
            <person name="Burgdorf K.S."/>
            <person name="Boumezbeur F."/>
            <person name="Casellas F."/>
            <person name="Dore J."/>
            <person name="Guarner F."/>
            <person name="Hansen T."/>
            <person name="Hildebrand F."/>
            <person name="Kaas R.S."/>
            <person name="Kennedy S."/>
            <person name="Kristiansen K."/>
            <person name="Kultima J.R."/>
            <person name="Leonard P."/>
            <person name="Levenez F."/>
            <person name="Lund O."/>
            <person name="Moumen B."/>
            <person name="Le Paslier D."/>
            <person name="Pons N."/>
            <person name="Pedersen O."/>
            <person name="Prifti E."/>
            <person name="Qin J."/>
            <person name="Raes J."/>
            <person name="Tap J."/>
            <person name="Tims S."/>
            <person name="Ussery D.W."/>
            <person name="Yamada T."/>
            <person name="MetaHit consortium"/>
            <person name="Renault P."/>
            <person name="Sicheritz-Ponten T."/>
            <person name="Bork P."/>
            <person name="Wang J."/>
            <person name="Brunak S."/>
            <person name="Ehrlich S.D."/>
        </authorList>
    </citation>
    <scope>NUCLEOTIDE SEQUENCE [LARGE SCALE GENOMIC DNA]</scope>
</reference>